<dbReference type="NCBIfam" id="TIGR00011">
    <property type="entry name" value="YbaK_EbsC"/>
    <property type="match status" value="1"/>
</dbReference>
<keyword evidence="7" id="KW-1185">Reference proteome</keyword>
<evidence type="ECO:0000256" key="1">
    <source>
        <dbReference type="ARBA" id="ARBA00009798"/>
    </source>
</evidence>
<name>A0A6I1FH32_9BACI</name>
<evidence type="ECO:0000259" key="5">
    <source>
        <dbReference type="Pfam" id="PF04073"/>
    </source>
</evidence>
<evidence type="ECO:0000256" key="3">
    <source>
        <dbReference type="ARBA" id="ARBA00023239"/>
    </source>
</evidence>
<dbReference type="PIRSF" id="PIRSF006181">
    <property type="entry name" value="EbsC_YbaK"/>
    <property type="match status" value="1"/>
</dbReference>
<dbReference type="InterPro" id="IPR007214">
    <property type="entry name" value="YbaK/aa-tRNA-synth-assoc-dom"/>
</dbReference>
<dbReference type="SUPFAM" id="SSF55826">
    <property type="entry name" value="YbaK/ProRS associated domain"/>
    <property type="match status" value="1"/>
</dbReference>
<keyword evidence="2 4" id="KW-0648">Protein biosynthesis</keyword>
<dbReference type="AlphaFoldDB" id="A0A6I1FH32"/>
<organism evidence="6 7">
    <name type="scientific">Bacillus aerolatus</name>
    <dbReference type="NCBI Taxonomy" id="2653354"/>
    <lineage>
        <taxon>Bacteria</taxon>
        <taxon>Bacillati</taxon>
        <taxon>Bacillota</taxon>
        <taxon>Bacilli</taxon>
        <taxon>Bacillales</taxon>
        <taxon>Bacillaceae</taxon>
        <taxon>Bacillus</taxon>
    </lineage>
</organism>
<dbReference type="EMBL" id="WEIO01000003">
    <property type="protein sequence ID" value="KAB7707527.1"/>
    <property type="molecule type" value="Genomic_DNA"/>
</dbReference>
<evidence type="ECO:0000313" key="7">
    <source>
        <dbReference type="Proteomes" id="UP000429595"/>
    </source>
</evidence>
<dbReference type="RefSeq" id="WP_152150490.1">
    <property type="nucleotide sequence ID" value="NZ_WEIO01000003.1"/>
</dbReference>
<dbReference type="Gene3D" id="3.90.960.10">
    <property type="entry name" value="YbaK/aminoacyl-tRNA synthetase-associated domain"/>
    <property type="match status" value="1"/>
</dbReference>
<dbReference type="EC" id="4.2.-.-" evidence="4"/>
<dbReference type="Pfam" id="PF04073">
    <property type="entry name" value="tRNA_edit"/>
    <property type="match status" value="1"/>
</dbReference>
<dbReference type="GO" id="GO:0002161">
    <property type="term" value="F:aminoacyl-tRNA deacylase activity"/>
    <property type="evidence" value="ECO:0007669"/>
    <property type="project" value="InterPro"/>
</dbReference>
<dbReference type="Proteomes" id="UP000429595">
    <property type="component" value="Unassembled WGS sequence"/>
</dbReference>
<proteinExistence type="inferred from homology"/>
<keyword evidence="3 4" id="KW-0456">Lyase</keyword>
<reference evidence="6 7" key="1">
    <citation type="submission" date="2019-10" db="EMBL/GenBank/DDBJ databases">
        <title>Bacillus aerolatum sp. nov., isolated from bioaerosol of sport playgrounds.</title>
        <authorList>
            <person name="Chen P."/>
            <person name="Zhang G."/>
        </authorList>
    </citation>
    <scope>NUCLEOTIDE SEQUENCE [LARGE SCALE GENOMIC DNA]</scope>
    <source>
        <strain evidence="6 7">CX253</strain>
    </source>
</reference>
<evidence type="ECO:0000256" key="2">
    <source>
        <dbReference type="ARBA" id="ARBA00022917"/>
    </source>
</evidence>
<dbReference type="InterPro" id="IPR004369">
    <property type="entry name" value="Prolyl-tRNA_editing_YbaK/EbsC"/>
</dbReference>
<accession>A0A6I1FH32</accession>
<dbReference type="InterPro" id="IPR036754">
    <property type="entry name" value="YbaK/aa-tRNA-synt-asso_dom_sf"/>
</dbReference>
<comment type="similarity">
    <text evidence="1 4">Belongs to the prolyl-tRNA editing family. YbaK/EbsC subfamily.</text>
</comment>
<dbReference type="PANTHER" id="PTHR30411">
    <property type="entry name" value="CYTOPLASMIC PROTEIN"/>
    <property type="match status" value="1"/>
</dbReference>
<gene>
    <name evidence="6" type="primary">ybaK</name>
    <name evidence="6" type="ORF">F9802_07205</name>
</gene>
<dbReference type="GO" id="GO:0006412">
    <property type="term" value="P:translation"/>
    <property type="evidence" value="ECO:0007669"/>
    <property type="project" value="UniProtKB-KW"/>
</dbReference>
<dbReference type="PANTHER" id="PTHR30411:SF0">
    <property type="entry name" value="CYS-TRNA(PRO)_CYS-TRNA(CYS) DEACYLASE YBAK"/>
    <property type="match status" value="1"/>
</dbReference>
<protein>
    <recommendedName>
        <fullName evidence="4">Cys-tRNA(Pro)/Cys-tRNA(Cys) deacylase</fullName>
        <ecNumber evidence="4">4.2.-.-</ecNumber>
    </recommendedName>
</protein>
<evidence type="ECO:0000256" key="4">
    <source>
        <dbReference type="PIRNR" id="PIRNR006181"/>
    </source>
</evidence>
<evidence type="ECO:0000313" key="6">
    <source>
        <dbReference type="EMBL" id="KAB7707527.1"/>
    </source>
</evidence>
<comment type="caution">
    <text evidence="6">The sequence shown here is derived from an EMBL/GenBank/DDBJ whole genome shotgun (WGS) entry which is preliminary data.</text>
</comment>
<dbReference type="GO" id="GO:0016829">
    <property type="term" value="F:lyase activity"/>
    <property type="evidence" value="ECO:0007669"/>
    <property type="project" value="UniProtKB-KW"/>
</dbReference>
<dbReference type="CDD" id="cd00002">
    <property type="entry name" value="YbaK_deacylase"/>
    <property type="match status" value="1"/>
</dbReference>
<sequence>MKGKANAMRILDAAGLPYDTHAYNPSDGKIDGLSAAEKIGKSADIVFKTLVTIGANKQIYVFVIPVSDDLDLKKSAKAAGEKKLDMLPVKDIQKYTGYIRGGCSPIGMKKTYPTFLDSRTISRENIIVSAGKIGRQIELKTTDLIEITKAVTEYEIVKG</sequence>
<feature type="domain" description="YbaK/aminoacyl-tRNA synthetase-associated" evidence="5">
    <location>
        <begin position="35"/>
        <end position="146"/>
    </location>
</feature>